<keyword evidence="2" id="KW-1185">Reference proteome</keyword>
<evidence type="ECO:0000313" key="2">
    <source>
        <dbReference type="Proteomes" id="UP000199602"/>
    </source>
</evidence>
<name>A0A1H0A877_9BACT</name>
<accession>A0A1H0A877</accession>
<dbReference type="RefSeq" id="WP_092062364.1">
    <property type="nucleotide sequence ID" value="NZ_FNIN01000001.1"/>
</dbReference>
<dbReference type="Proteomes" id="UP000199602">
    <property type="component" value="Unassembled WGS sequence"/>
</dbReference>
<organism evidence="1 2">
    <name type="scientific">Desulfonauticus submarinus</name>
    <dbReference type="NCBI Taxonomy" id="206665"/>
    <lineage>
        <taxon>Bacteria</taxon>
        <taxon>Pseudomonadati</taxon>
        <taxon>Thermodesulfobacteriota</taxon>
        <taxon>Desulfovibrionia</taxon>
        <taxon>Desulfovibrionales</taxon>
        <taxon>Desulfonauticaceae</taxon>
        <taxon>Desulfonauticus</taxon>
    </lineage>
</organism>
<dbReference type="AlphaFoldDB" id="A0A1H0A877"/>
<proteinExistence type="predicted"/>
<sequence length="110" mass="13221">MNSYLYKIYGFFEDDSNIIDKIQHTLSNLNIFEVEKSQDTRIDFFYWGNCFVDLDSLIEDLKKYFTPHTYGQIDFIDFDEWKMKRIEIKKGNVLAKPIPLNKSWDPYTLS</sequence>
<gene>
    <name evidence="1" type="ORF">SAMN04488516_101321</name>
</gene>
<dbReference type="EMBL" id="FNIN01000001">
    <property type="protein sequence ID" value="SDN29848.1"/>
    <property type="molecule type" value="Genomic_DNA"/>
</dbReference>
<reference evidence="1 2" key="1">
    <citation type="submission" date="2016-10" db="EMBL/GenBank/DDBJ databases">
        <authorList>
            <person name="de Groot N.N."/>
        </authorList>
    </citation>
    <scope>NUCLEOTIDE SEQUENCE [LARGE SCALE GENOMIC DNA]</scope>
    <source>
        <strain evidence="1 2">DSM 15269</strain>
    </source>
</reference>
<evidence type="ECO:0000313" key="1">
    <source>
        <dbReference type="EMBL" id="SDN29848.1"/>
    </source>
</evidence>
<protein>
    <submittedName>
        <fullName evidence="1">Uncharacterized protein</fullName>
    </submittedName>
</protein>
<dbReference type="OrthoDB" id="5471528at2"/>